<evidence type="ECO:0000313" key="2">
    <source>
        <dbReference type="Proteomes" id="UP000006100"/>
    </source>
</evidence>
<evidence type="ECO:0008006" key="3">
    <source>
        <dbReference type="Google" id="ProtNLM"/>
    </source>
</evidence>
<evidence type="ECO:0000313" key="1">
    <source>
        <dbReference type="EMBL" id="AFS82592.1"/>
    </source>
</evidence>
<protein>
    <recommendedName>
        <fullName evidence="3">CARDB domain-containing protein</fullName>
    </recommendedName>
</protein>
<name>K0BBT4_9ARCH</name>
<dbReference type="AlphaFoldDB" id="K0BBT4"/>
<sequence>MYQCGTIPVFAETPRNPNFWNCLTVYQNQHYVHSDDVYAVHVETDKQEYHTNDVVIISGYVDNIGSNTNLTITIYNPLLEVVSILQVAISDDNTFEESLPIGGSLWEQNGIYSISVQYGKAADHTDFLYLSDLESDGLL</sequence>
<dbReference type="PATRIC" id="fig|1229909.8.peg.849"/>
<dbReference type="EMBL" id="CP003843">
    <property type="protein sequence ID" value="AFS82592.1"/>
    <property type="molecule type" value="Genomic_DNA"/>
</dbReference>
<dbReference type="KEGG" id="nir:NSED_03930"/>
<reference evidence="1 2" key="1">
    <citation type="journal article" date="2012" name="J. Bacteriol.">
        <title>Draft Genome Sequence of an Ammonia-Oxidizing Archaeon, "Candidatus Nitrosopumilus sediminis" AR2, from Svalbard in the Arctic Circle.</title>
        <authorList>
            <person name="Park S.J."/>
            <person name="Kim J.G."/>
            <person name="Jung M.Y."/>
            <person name="Kim S.J."/>
            <person name="Cha I.T."/>
            <person name="Ghai R."/>
            <person name="Martin-Cuadrado A.B."/>
            <person name="Rodriguez-Valera F."/>
            <person name="Rhee S.K."/>
        </authorList>
    </citation>
    <scope>NUCLEOTIDE SEQUENCE [LARGE SCALE GENOMIC DNA]</scope>
    <source>
        <strain evidence="1 2">AR2</strain>
    </source>
</reference>
<gene>
    <name evidence="1" type="ORF">NSED_03930</name>
</gene>
<dbReference type="Proteomes" id="UP000006100">
    <property type="component" value="Chromosome"/>
</dbReference>
<dbReference type="STRING" id="1229909.NSED_03930"/>
<organism evidence="1 2">
    <name type="scientific">Candidatus Nitrosopumilus sediminis</name>
    <dbReference type="NCBI Taxonomy" id="1229909"/>
    <lineage>
        <taxon>Archaea</taxon>
        <taxon>Nitrososphaerota</taxon>
        <taxon>Nitrososphaeria</taxon>
        <taxon>Nitrosopumilales</taxon>
        <taxon>Nitrosopumilaceae</taxon>
        <taxon>Nitrosopumilus</taxon>
    </lineage>
</organism>
<dbReference type="eggNOG" id="arCOG08643">
    <property type="taxonomic scope" value="Archaea"/>
</dbReference>
<dbReference type="HOGENOM" id="CLU_1840468_0_0_2"/>
<accession>K0BBT4</accession>
<proteinExistence type="predicted"/>
<keyword evidence="2" id="KW-1185">Reference proteome</keyword>